<dbReference type="PROSITE" id="PS00893">
    <property type="entry name" value="NUDIX_BOX"/>
    <property type="match status" value="1"/>
</dbReference>
<comment type="cofactor">
    <cofactor evidence="1">
        <name>Mg(2+)</name>
        <dbReference type="ChEBI" id="CHEBI:18420"/>
    </cofactor>
</comment>
<evidence type="ECO:0000256" key="1">
    <source>
        <dbReference type="ARBA" id="ARBA00001946"/>
    </source>
</evidence>
<dbReference type="InterPro" id="IPR020476">
    <property type="entry name" value="Nudix_hydrolase"/>
</dbReference>
<reference evidence="5" key="2">
    <citation type="journal article" date="2023" name="Biology">
        <title>Prokaryotic Life Associated with Coal-Fire Gas Vents Revealed by Metagenomics.</title>
        <authorList>
            <person name="Kadnikov V.V."/>
            <person name="Mardanov A.V."/>
            <person name="Beletsky A.V."/>
            <person name="Karnachuk O.V."/>
            <person name="Ravin N.V."/>
        </authorList>
    </citation>
    <scope>NUCLEOTIDE SEQUENCE</scope>
    <source>
        <strain evidence="5">Bu02</strain>
    </source>
</reference>
<dbReference type="InterPro" id="IPR015797">
    <property type="entry name" value="NUDIX_hydrolase-like_dom_sf"/>
</dbReference>
<comment type="similarity">
    <text evidence="3">Belongs to the Nudix hydrolase family.</text>
</comment>
<dbReference type="GO" id="GO:0019693">
    <property type="term" value="P:ribose phosphate metabolic process"/>
    <property type="evidence" value="ECO:0007669"/>
    <property type="project" value="TreeGrafter"/>
</dbReference>
<reference evidence="5" key="1">
    <citation type="submission" date="2020-10" db="EMBL/GenBank/DDBJ databases">
        <authorList>
            <person name="Kadnikov V."/>
            <person name="Beletsky A.V."/>
            <person name="Mardanov A.V."/>
            <person name="Karnachuk O.V."/>
            <person name="Ravin N.V."/>
        </authorList>
    </citation>
    <scope>NUCLEOTIDE SEQUENCE</scope>
    <source>
        <strain evidence="5">Bu02</strain>
    </source>
</reference>
<dbReference type="Gene3D" id="3.90.79.10">
    <property type="entry name" value="Nucleoside Triphosphate Pyrophosphohydrolase"/>
    <property type="match status" value="1"/>
</dbReference>
<dbReference type="InterPro" id="IPR020084">
    <property type="entry name" value="NUDIX_hydrolase_CS"/>
</dbReference>
<evidence type="ECO:0000259" key="4">
    <source>
        <dbReference type="PROSITE" id="PS51462"/>
    </source>
</evidence>
<accession>A0AAT9LED8</accession>
<dbReference type="Pfam" id="PF00293">
    <property type="entry name" value="NUDIX"/>
    <property type="match status" value="1"/>
</dbReference>
<dbReference type="GO" id="GO:0006753">
    <property type="term" value="P:nucleoside phosphate metabolic process"/>
    <property type="evidence" value="ECO:0007669"/>
    <property type="project" value="TreeGrafter"/>
</dbReference>
<dbReference type="InterPro" id="IPR000086">
    <property type="entry name" value="NUDIX_hydrolase_dom"/>
</dbReference>
<dbReference type="PRINTS" id="PR00502">
    <property type="entry name" value="NUDIXFAMILY"/>
</dbReference>
<evidence type="ECO:0000256" key="3">
    <source>
        <dbReference type="RuleBase" id="RU003476"/>
    </source>
</evidence>
<evidence type="ECO:0000313" key="5">
    <source>
        <dbReference type="EMBL" id="QUL99429.1"/>
    </source>
</evidence>
<organism evidence="5">
    <name type="scientific">Candidatus Fermentithermobacillus carboniphilus</name>
    <dbReference type="NCBI Taxonomy" id="3085328"/>
    <lineage>
        <taxon>Bacteria</taxon>
        <taxon>Bacillati</taxon>
        <taxon>Bacillota</taxon>
        <taxon>Candidatus Fermentithermobacillia</taxon>
        <taxon>Candidatus Fermentithermobacillales</taxon>
        <taxon>Candidatus Fermentithermobacillaceae</taxon>
        <taxon>Candidatus Fermentithermobacillus</taxon>
    </lineage>
</organism>
<sequence length="179" mass="20013">MERPVCSHRVYKGKIVSVRIDTVITSDGHEAIREVVERPDTVSVVAIDDNDDILLVRQYRYAAGQYTLEIPAGTIDPGETPEDAARRELREETGYDCGNLIRLITYFPSIGYSTEKMTVYLATDLVPSPLKGDEAEIKLERLPFKKVLESILKGTPLFADAKSTVGVLLAMSIRQRPSW</sequence>
<proteinExistence type="inferred from homology"/>
<protein>
    <submittedName>
        <fullName evidence="5">NUDIX hydrolase</fullName>
    </submittedName>
</protein>
<dbReference type="KEGG" id="fcz:IMF26_05130"/>
<dbReference type="EMBL" id="CP062796">
    <property type="protein sequence ID" value="QUL99429.1"/>
    <property type="molecule type" value="Genomic_DNA"/>
</dbReference>
<evidence type="ECO:0000256" key="2">
    <source>
        <dbReference type="ARBA" id="ARBA00022801"/>
    </source>
</evidence>
<gene>
    <name evidence="5" type="ORF">IMF26_05130</name>
</gene>
<keyword evidence="2 3" id="KW-0378">Hydrolase</keyword>
<dbReference type="GO" id="GO:0016462">
    <property type="term" value="F:pyrophosphatase activity"/>
    <property type="evidence" value="ECO:0007669"/>
    <property type="project" value="UniProtKB-ARBA"/>
</dbReference>
<dbReference type="CDD" id="cd03424">
    <property type="entry name" value="NUDIX_ADPRase_Nudt5_UGPPase_Nudt14"/>
    <property type="match status" value="1"/>
</dbReference>
<dbReference type="GO" id="GO:0005829">
    <property type="term" value="C:cytosol"/>
    <property type="evidence" value="ECO:0007669"/>
    <property type="project" value="TreeGrafter"/>
</dbReference>
<dbReference type="AlphaFoldDB" id="A0AAT9LED8"/>
<feature type="domain" description="Nudix hydrolase" evidence="4">
    <location>
        <begin position="37"/>
        <end position="164"/>
    </location>
</feature>
<dbReference type="SUPFAM" id="SSF55811">
    <property type="entry name" value="Nudix"/>
    <property type="match status" value="1"/>
</dbReference>
<dbReference type="PANTHER" id="PTHR11839">
    <property type="entry name" value="UDP/ADP-SUGAR PYROPHOSPHATASE"/>
    <property type="match status" value="1"/>
</dbReference>
<dbReference type="PANTHER" id="PTHR11839:SF18">
    <property type="entry name" value="NUDIX HYDROLASE DOMAIN-CONTAINING PROTEIN"/>
    <property type="match status" value="1"/>
</dbReference>
<name>A0AAT9LED8_9FIRM</name>
<dbReference type="PROSITE" id="PS51462">
    <property type="entry name" value="NUDIX"/>
    <property type="match status" value="1"/>
</dbReference>